<feature type="binding site" evidence="9">
    <location>
        <position position="9"/>
    </location>
    <ligand>
        <name>substrate</name>
    </ligand>
</feature>
<evidence type="ECO:0000256" key="5">
    <source>
        <dbReference type="ARBA" id="ARBA00022840"/>
    </source>
</evidence>
<feature type="binding site" evidence="9">
    <location>
        <begin position="88"/>
        <end position="90"/>
    </location>
    <ligand>
        <name>ATP</name>
        <dbReference type="ChEBI" id="CHEBI:30616"/>
    </ligand>
</feature>
<feature type="binding site" evidence="9">
    <location>
        <position position="87"/>
    </location>
    <ligand>
        <name>substrate</name>
    </ligand>
</feature>
<dbReference type="STRING" id="1291743.LOSG293_030810"/>
<dbReference type="InterPro" id="IPR001980">
    <property type="entry name" value="PPAT"/>
</dbReference>
<dbReference type="PRINTS" id="PR01020">
    <property type="entry name" value="LPSBIOSNTHSS"/>
</dbReference>
<dbReference type="InterPro" id="IPR004821">
    <property type="entry name" value="Cyt_trans-like"/>
</dbReference>
<protein>
    <recommendedName>
        <fullName evidence="9">Phosphopantetheine adenylyltransferase</fullName>
        <ecNumber evidence="9">2.7.7.3</ecNumber>
    </recommendedName>
    <alternativeName>
        <fullName evidence="9">Dephospho-CoA pyrophosphorylase</fullName>
    </alternativeName>
    <alternativeName>
        <fullName evidence="9">Pantetheine-phosphate adenylyltransferase</fullName>
        <shortName evidence="9">PPAT</shortName>
    </alternativeName>
</protein>
<feature type="binding site" evidence="9">
    <location>
        <position position="98"/>
    </location>
    <ligand>
        <name>ATP</name>
        <dbReference type="ChEBI" id="CHEBI:30616"/>
    </ligand>
</feature>
<accession>A0A081BGS4</accession>
<dbReference type="GO" id="GO:0004595">
    <property type="term" value="F:pantetheine-phosphate adenylyltransferase activity"/>
    <property type="evidence" value="ECO:0007669"/>
    <property type="project" value="UniProtKB-UniRule"/>
</dbReference>
<keyword evidence="12" id="KW-1185">Reference proteome</keyword>
<evidence type="ECO:0000256" key="6">
    <source>
        <dbReference type="ARBA" id="ARBA00022842"/>
    </source>
</evidence>
<evidence type="ECO:0000259" key="10">
    <source>
        <dbReference type="Pfam" id="PF01467"/>
    </source>
</evidence>
<dbReference type="AlphaFoldDB" id="A0A081BGS4"/>
<evidence type="ECO:0000256" key="2">
    <source>
        <dbReference type="ARBA" id="ARBA00022679"/>
    </source>
</evidence>
<dbReference type="Pfam" id="PF01467">
    <property type="entry name" value="CTP_transf_like"/>
    <property type="match status" value="1"/>
</dbReference>
<feature type="binding site" evidence="9">
    <location>
        <begin position="123"/>
        <end position="129"/>
    </location>
    <ligand>
        <name>ATP</name>
        <dbReference type="ChEBI" id="CHEBI:30616"/>
    </ligand>
</feature>
<evidence type="ECO:0000256" key="1">
    <source>
        <dbReference type="ARBA" id="ARBA00022490"/>
    </source>
</evidence>
<sequence>MVVAVYPGSFDPITNGHLNIIQRASKIFDEVIVVVGINTGKQSMFTAEQRVNFIEESVADLKNVSVKTETGLTVEFLKKVKANIIIRGLRNSADFELEKKMAQMNHYLDEHVETLFMVADSKYDFVASSLLKEVVHFKGSILELVPAVVADALESGKFEDTRK</sequence>
<evidence type="ECO:0000256" key="4">
    <source>
        <dbReference type="ARBA" id="ARBA00022741"/>
    </source>
</evidence>
<keyword evidence="1 9" id="KW-0963">Cytoplasm</keyword>
<evidence type="ECO:0000256" key="7">
    <source>
        <dbReference type="ARBA" id="ARBA00022993"/>
    </source>
</evidence>
<dbReference type="GO" id="GO:0005737">
    <property type="term" value="C:cytoplasm"/>
    <property type="evidence" value="ECO:0007669"/>
    <property type="project" value="UniProtKB-SubCell"/>
</dbReference>
<feature type="site" description="Transition state stabilizer" evidence="9">
    <location>
        <position position="17"/>
    </location>
</feature>
<evidence type="ECO:0000313" key="11">
    <source>
        <dbReference type="EMBL" id="GAK47242.1"/>
    </source>
</evidence>
<name>A0A081BGS4_9LACO</name>
<keyword evidence="6 9" id="KW-0460">Magnesium</keyword>
<dbReference type="Gene3D" id="3.40.50.620">
    <property type="entry name" value="HUPs"/>
    <property type="match status" value="1"/>
</dbReference>
<comment type="cofactor">
    <cofactor evidence="9">
        <name>Mg(2+)</name>
        <dbReference type="ChEBI" id="CHEBI:18420"/>
    </cofactor>
</comment>
<dbReference type="InterPro" id="IPR014729">
    <property type="entry name" value="Rossmann-like_a/b/a_fold"/>
</dbReference>
<dbReference type="eggNOG" id="COG0669">
    <property type="taxonomic scope" value="Bacteria"/>
</dbReference>
<keyword evidence="4 9" id="KW-0547">Nucleotide-binding</keyword>
<dbReference type="PANTHER" id="PTHR21342">
    <property type="entry name" value="PHOSPHOPANTETHEINE ADENYLYLTRANSFERASE"/>
    <property type="match status" value="1"/>
</dbReference>
<dbReference type="EC" id="2.7.7.3" evidence="9"/>
<feature type="domain" description="Cytidyltransferase-like" evidence="10">
    <location>
        <begin position="5"/>
        <end position="133"/>
    </location>
</feature>
<evidence type="ECO:0000313" key="12">
    <source>
        <dbReference type="Proteomes" id="UP000028700"/>
    </source>
</evidence>
<dbReference type="OrthoDB" id="9806661at2"/>
<organism evidence="11 12">
    <name type="scientific">Secundilactobacillus oryzae JCM 18671</name>
    <dbReference type="NCBI Taxonomy" id="1291743"/>
    <lineage>
        <taxon>Bacteria</taxon>
        <taxon>Bacillati</taxon>
        <taxon>Bacillota</taxon>
        <taxon>Bacilli</taxon>
        <taxon>Lactobacillales</taxon>
        <taxon>Lactobacillaceae</taxon>
        <taxon>Secundilactobacillus</taxon>
    </lineage>
</organism>
<proteinExistence type="inferred from homology"/>
<dbReference type="CDD" id="cd02163">
    <property type="entry name" value="PPAT"/>
    <property type="match status" value="1"/>
</dbReference>
<dbReference type="NCBIfam" id="TIGR01510">
    <property type="entry name" value="coaD_prev_kdtB"/>
    <property type="match status" value="1"/>
</dbReference>
<comment type="catalytic activity">
    <reaction evidence="8 9">
        <text>(R)-4'-phosphopantetheine + ATP + H(+) = 3'-dephospho-CoA + diphosphate</text>
        <dbReference type="Rhea" id="RHEA:19801"/>
        <dbReference type="ChEBI" id="CHEBI:15378"/>
        <dbReference type="ChEBI" id="CHEBI:30616"/>
        <dbReference type="ChEBI" id="CHEBI:33019"/>
        <dbReference type="ChEBI" id="CHEBI:57328"/>
        <dbReference type="ChEBI" id="CHEBI:61723"/>
        <dbReference type="EC" id="2.7.7.3"/>
    </reaction>
</comment>
<keyword evidence="3 9" id="KW-0548">Nucleotidyltransferase</keyword>
<comment type="subunit">
    <text evidence="9">Homohexamer.</text>
</comment>
<reference evidence="11" key="1">
    <citation type="journal article" date="2014" name="Genome Announc.">
        <title>Draft Genome Sequence of Lactobacillus oryzae Strain SG293T.</title>
        <authorList>
            <person name="Tanizawa Y."/>
            <person name="Fujisawa T."/>
            <person name="Mochizuki T."/>
            <person name="Kaminuma E."/>
            <person name="Nakamura Y."/>
            <person name="Tohno M."/>
        </authorList>
    </citation>
    <scope>NUCLEOTIDE SEQUENCE [LARGE SCALE GENOMIC DNA]</scope>
    <source>
        <strain evidence="11">SG293</strain>
    </source>
</reference>
<comment type="caution">
    <text evidence="11">The sequence shown here is derived from an EMBL/GenBank/DDBJ whole genome shotgun (WGS) entry which is preliminary data.</text>
</comment>
<keyword evidence="2 9" id="KW-0808">Transferase</keyword>
<dbReference type="UniPathway" id="UPA00241">
    <property type="reaction ID" value="UER00355"/>
</dbReference>
<gene>
    <name evidence="9 11" type="primary">coaD</name>
    <name evidence="11" type="ORF">LOSG293_030810</name>
</gene>
<comment type="function">
    <text evidence="9">Reversibly transfers an adenylyl group from ATP to 4'-phosphopantetheine, yielding dephospho-CoA (dPCoA) and pyrophosphate.</text>
</comment>
<keyword evidence="5 9" id="KW-0067">ATP-binding</keyword>
<dbReference type="GO" id="GO:0015937">
    <property type="term" value="P:coenzyme A biosynthetic process"/>
    <property type="evidence" value="ECO:0007669"/>
    <property type="project" value="UniProtKB-UniRule"/>
</dbReference>
<dbReference type="GO" id="GO:0005524">
    <property type="term" value="F:ATP binding"/>
    <property type="evidence" value="ECO:0007669"/>
    <property type="project" value="UniProtKB-KW"/>
</dbReference>
<dbReference type="EMBL" id="BBJM01000003">
    <property type="protein sequence ID" value="GAK47242.1"/>
    <property type="molecule type" value="Genomic_DNA"/>
</dbReference>
<dbReference type="PANTHER" id="PTHR21342:SF1">
    <property type="entry name" value="PHOSPHOPANTETHEINE ADENYLYLTRANSFERASE"/>
    <property type="match status" value="1"/>
</dbReference>
<evidence type="ECO:0000256" key="9">
    <source>
        <dbReference type="HAMAP-Rule" id="MF_00151"/>
    </source>
</evidence>
<feature type="binding site" evidence="9">
    <location>
        <position position="17"/>
    </location>
    <ligand>
        <name>ATP</name>
        <dbReference type="ChEBI" id="CHEBI:30616"/>
    </ligand>
</feature>
<feature type="binding site" evidence="9">
    <location>
        <position position="41"/>
    </location>
    <ligand>
        <name>substrate</name>
    </ligand>
</feature>
<evidence type="ECO:0000256" key="8">
    <source>
        <dbReference type="ARBA" id="ARBA00029346"/>
    </source>
</evidence>
<dbReference type="HAMAP" id="MF_00151">
    <property type="entry name" value="PPAT_bact"/>
    <property type="match status" value="1"/>
</dbReference>
<keyword evidence="7 9" id="KW-0173">Coenzyme A biosynthesis</keyword>
<comment type="subcellular location">
    <subcellularLocation>
        <location evidence="9">Cytoplasm</location>
    </subcellularLocation>
</comment>
<comment type="pathway">
    <text evidence="9">Cofactor biosynthesis; coenzyme A biosynthesis; CoA from (R)-pantothenate: step 4/5.</text>
</comment>
<feature type="binding site" evidence="9">
    <location>
        <position position="73"/>
    </location>
    <ligand>
        <name>substrate</name>
    </ligand>
</feature>
<dbReference type="Proteomes" id="UP000028700">
    <property type="component" value="Unassembled WGS sequence"/>
</dbReference>
<dbReference type="RefSeq" id="WP_034526274.1">
    <property type="nucleotide sequence ID" value="NZ_BBJM01000003.1"/>
</dbReference>
<dbReference type="SUPFAM" id="SSF52374">
    <property type="entry name" value="Nucleotidylyl transferase"/>
    <property type="match status" value="1"/>
</dbReference>
<dbReference type="NCBIfam" id="TIGR00125">
    <property type="entry name" value="cyt_tran_rel"/>
    <property type="match status" value="1"/>
</dbReference>
<evidence type="ECO:0000256" key="3">
    <source>
        <dbReference type="ARBA" id="ARBA00022695"/>
    </source>
</evidence>
<comment type="similarity">
    <text evidence="9">Belongs to the bacterial CoaD family.</text>
</comment>
<feature type="binding site" evidence="9">
    <location>
        <begin position="9"/>
        <end position="10"/>
    </location>
    <ligand>
        <name>ATP</name>
        <dbReference type="ChEBI" id="CHEBI:30616"/>
    </ligand>
</feature>